<dbReference type="GO" id="GO:0004519">
    <property type="term" value="F:endonuclease activity"/>
    <property type="evidence" value="ECO:0007669"/>
    <property type="project" value="UniProtKB-KW"/>
</dbReference>
<name>A0ABT4XXS0_9RHOB</name>
<keyword evidence="6" id="KW-1185">Reference proteome</keyword>
<dbReference type="InterPro" id="IPR011335">
    <property type="entry name" value="Restrct_endonuc-II-like"/>
</dbReference>
<gene>
    <name evidence="5" type="ORF">PFY00_18690</name>
</gene>
<evidence type="ECO:0000313" key="6">
    <source>
        <dbReference type="Proteomes" id="UP001210720"/>
    </source>
</evidence>
<dbReference type="InterPro" id="IPR015210">
    <property type="entry name" value="NaeI"/>
</dbReference>
<evidence type="ECO:0000256" key="2">
    <source>
        <dbReference type="ARBA" id="ARBA00022759"/>
    </source>
</evidence>
<dbReference type="EMBL" id="JAQIOY010000012">
    <property type="protein sequence ID" value="MDA7426767.1"/>
    <property type="molecule type" value="Genomic_DNA"/>
</dbReference>
<organism evidence="5 6">
    <name type="scientific">Thalassococcus lentus</name>
    <dbReference type="NCBI Taxonomy" id="1210524"/>
    <lineage>
        <taxon>Bacteria</taxon>
        <taxon>Pseudomonadati</taxon>
        <taxon>Pseudomonadota</taxon>
        <taxon>Alphaproteobacteria</taxon>
        <taxon>Rhodobacterales</taxon>
        <taxon>Roseobacteraceae</taxon>
        <taxon>Thalassococcus</taxon>
    </lineage>
</organism>
<dbReference type="SUPFAM" id="SSF52980">
    <property type="entry name" value="Restriction endonuclease-like"/>
    <property type="match status" value="1"/>
</dbReference>
<comment type="caution">
    <text evidence="5">The sequence shown here is derived from an EMBL/GenBank/DDBJ whole genome shotgun (WGS) entry which is preliminary data.</text>
</comment>
<protein>
    <submittedName>
        <fullName evidence="5">NaeI family type II restriction endonuclease</fullName>
    </submittedName>
</protein>
<dbReference type="InterPro" id="IPR036388">
    <property type="entry name" value="WH-like_DNA-bd_sf"/>
</dbReference>
<accession>A0ABT4XXS0</accession>
<evidence type="ECO:0000256" key="3">
    <source>
        <dbReference type="ARBA" id="ARBA00022801"/>
    </source>
</evidence>
<dbReference type="RefSeq" id="WP_271434122.1">
    <property type="nucleotide sequence ID" value="NZ_JAQIOY010000012.1"/>
</dbReference>
<evidence type="ECO:0000256" key="1">
    <source>
        <dbReference type="ARBA" id="ARBA00022722"/>
    </source>
</evidence>
<dbReference type="Gene3D" id="1.10.10.10">
    <property type="entry name" value="Winged helix-like DNA-binding domain superfamily/Winged helix DNA-binding domain"/>
    <property type="match status" value="1"/>
</dbReference>
<keyword evidence="1" id="KW-0540">Nuclease</keyword>
<proteinExistence type="predicted"/>
<dbReference type="Gene3D" id="3.40.600.10">
    <property type="entry name" value="DNA mismatch repair MutH/Restriction endonuclease, type II"/>
    <property type="match status" value="1"/>
</dbReference>
<dbReference type="Pfam" id="PF09126">
    <property type="entry name" value="NaeI"/>
    <property type="match status" value="1"/>
</dbReference>
<keyword evidence="2 5" id="KW-0255">Endonuclease</keyword>
<reference evidence="5 6" key="1">
    <citation type="submission" date="2023-01" db="EMBL/GenBank/DDBJ databases">
        <title>Thalassococcus onchidii sp. nov., isolated from a marine invertebrate from the South China Sea.</title>
        <authorList>
            <person name="Xu S."/>
            <person name="Liu Z."/>
            <person name="Xu Y."/>
        </authorList>
    </citation>
    <scope>NUCLEOTIDE SEQUENCE [LARGE SCALE GENOMIC DNA]</scope>
    <source>
        <strain evidence="5 6">KCTC 32084</strain>
    </source>
</reference>
<evidence type="ECO:0000259" key="4">
    <source>
        <dbReference type="Pfam" id="PF09126"/>
    </source>
</evidence>
<feature type="domain" description="Type II restriction enzyme NaeI" evidence="4">
    <location>
        <begin position="9"/>
        <end position="168"/>
    </location>
</feature>
<dbReference type="Proteomes" id="UP001210720">
    <property type="component" value="Unassembled WGS sequence"/>
</dbReference>
<keyword evidence="3" id="KW-0378">Hydrolase</keyword>
<evidence type="ECO:0000313" key="5">
    <source>
        <dbReference type="EMBL" id="MDA7426767.1"/>
    </source>
</evidence>
<dbReference type="InterPro" id="IPR037057">
    <property type="entry name" value="DNA_rep_MutH/T2_RE_sf"/>
</dbReference>
<sequence length="211" mass="23659">MRAPKGIRDLVIGNRDVDIKNTLDNSWMIPPETYREEGPCLVINSKETESQCWMGVLLAREQYLNAPNRDGKRGVKSSAVANVLWLVEGADYPPSVWRAFDMAAFRTLREVQPGTARAADFFRQNLETPVPREVIEALLFDQDDPMKRLRKNQGARGVLGPEGIALLSDTFGNGLLQEMGRGKLPPRTFIAIKPRNDVERQKLEEIGAIDA</sequence>